<dbReference type="AlphaFoldDB" id="A0A4C1Y0N0"/>
<dbReference type="Proteomes" id="UP000299102">
    <property type="component" value="Unassembled WGS sequence"/>
</dbReference>
<evidence type="ECO:0000313" key="1">
    <source>
        <dbReference type="EMBL" id="GBP69456.1"/>
    </source>
</evidence>
<dbReference type="EMBL" id="BGZK01001041">
    <property type="protein sequence ID" value="GBP69456.1"/>
    <property type="molecule type" value="Genomic_DNA"/>
</dbReference>
<gene>
    <name evidence="1" type="ORF">EVAR_48814_1</name>
</gene>
<evidence type="ECO:0000313" key="2">
    <source>
        <dbReference type="Proteomes" id="UP000299102"/>
    </source>
</evidence>
<accession>A0A4C1Y0N0</accession>
<reference evidence="1 2" key="1">
    <citation type="journal article" date="2019" name="Commun. Biol.">
        <title>The bagworm genome reveals a unique fibroin gene that provides high tensile strength.</title>
        <authorList>
            <person name="Kono N."/>
            <person name="Nakamura H."/>
            <person name="Ohtoshi R."/>
            <person name="Tomita M."/>
            <person name="Numata K."/>
            <person name="Arakawa K."/>
        </authorList>
    </citation>
    <scope>NUCLEOTIDE SEQUENCE [LARGE SCALE GENOMIC DNA]</scope>
</reference>
<organism evidence="1 2">
    <name type="scientific">Eumeta variegata</name>
    <name type="common">Bagworm moth</name>
    <name type="synonym">Eumeta japonica</name>
    <dbReference type="NCBI Taxonomy" id="151549"/>
    <lineage>
        <taxon>Eukaryota</taxon>
        <taxon>Metazoa</taxon>
        <taxon>Ecdysozoa</taxon>
        <taxon>Arthropoda</taxon>
        <taxon>Hexapoda</taxon>
        <taxon>Insecta</taxon>
        <taxon>Pterygota</taxon>
        <taxon>Neoptera</taxon>
        <taxon>Endopterygota</taxon>
        <taxon>Lepidoptera</taxon>
        <taxon>Glossata</taxon>
        <taxon>Ditrysia</taxon>
        <taxon>Tineoidea</taxon>
        <taxon>Psychidae</taxon>
        <taxon>Oiketicinae</taxon>
        <taxon>Eumeta</taxon>
    </lineage>
</organism>
<protein>
    <submittedName>
        <fullName evidence="1">Uncharacterized protein</fullName>
    </submittedName>
</protein>
<proteinExistence type="predicted"/>
<comment type="caution">
    <text evidence="1">The sequence shown here is derived from an EMBL/GenBank/DDBJ whole genome shotgun (WGS) entry which is preliminary data.</text>
</comment>
<name>A0A4C1Y0N0_EUMVA</name>
<sequence>MIIQHFKKKLAPFCIDSGPPTTLQLGADLEPWICSSFMRQSMTRNAFREISLIQLLFIHHEAELELLEHYSTDLRAPKKNLAPPRPKLGAGAANAPLVYSKISVILI</sequence>
<keyword evidence="2" id="KW-1185">Reference proteome</keyword>